<name>A0A9P5IAD7_9HELO</name>
<keyword evidence="3" id="KW-1185">Reference proteome</keyword>
<evidence type="ECO:0000313" key="2">
    <source>
        <dbReference type="EMBL" id="KAF7928118.1"/>
    </source>
</evidence>
<dbReference type="EMBL" id="RCSW01000024">
    <property type="protein sequence ID" value="KAF7928118.1"/>
    <property type="molecule type" value="Genomic_DNA"/>
</dbReference>
<dbReference type="AlphaFoldDB" id="A0A9P5IAD7"/>
<gene>
    <name evidence="2" type="ORF">EAE97_009916</name>
</gene>
<dbReference type="GeneID" id="62153504"/>
<comment type="caution">
    <text evidence="2">The sequence shown here is derived from an EMBL/GenBank/DDBJ whole genome shotgun (WGS) entry which is preliminary data.</text>
</comment>
<protein>
    <submittedName>
        <fullName evidence="2">Uncharacterized protein</fullName>
    </submittedName>
</protein>
<reference evidence="2 3" key="1">
    <citation type="journal article" date="2020" name="Genome Biol. Evol.">
        <title>Comparative genomics of Sclerotiniaceae.</title>
        <authorList>
            <person name="Valero Jimenez C.A."/>
            <person name="Steentjes M."/>
            <person name="Scholten O.E."/>
            <person name="Van Kan J.A.L."/>
        </authorList>
    </citation>
    <scope>NUCLEOTIDE SEQUENCE [LARGE SCALE GENOMIC DNA]</scope>
    <source>
        <strain evidence="2 3">MUCL 94</strain>
    </source>
</reference>
<feature type="compositionally biased region" description="Polar residues" evidence="1">
    <location>
        <begin position="29"/>
        <end position="43"/>
    </location>
</feature>
<sequence length="154" mass="16972">MTNPNPNHSPPHFLFQSFLIPKPSPAIPLSQSRASSIQTLHAQSSSSNSSEASHITLEVPTGPNTISSHPDFPTPRMRPNPQNRRAKIHMNTGPAARISLRDLIPEYRPPLAICRTGGDEEQGLVGQTNRATTLFRYGANYHAWVLTHDLESGY</sequence>
<feature type="region of interest" description="Disordered" evidence="1">
    <location>
        <begin position="26"/>
        <end position="86"/>
    </location>
</feature>
<evidence type="ECO:0000256" key="1">
    <source>
        <dbReference type="SAM" id="MobiDB-lite"/>
    </source>
</evidence>
<accession>A0A9P5IAD7</accession>
<organism evidence="2 3">
    <name type="scientific">Botrytis byssoidea</name>
    <dbReference type="NCBI Taxonomy" id="139641"/>
    <lineage>
        <taxon>Eukaryota</taxon>
        <taxon>Fungi</taxon>
        <taxon>Dikarya</taxon>
        <taxon>Ascomycota</taxon>
        <taxon>Pezizomycotina</taxon>
        <taxon>Leotiomycetes</taxon>
        <taxon>Helotiales</taxon>
        <taxon>Sclerotiniaceae</taxon>
        <taxon>Botrytis</taxon>
    </lineage>
</organism>
<feature type="compositionally biased region" description="Low complexity" evidence="1">
    <location>
        <begin position="44"/>
        <end position="53"/>
    </location>
</feature>
<dbReference type="Proteomes" id="UP000710849">
    <property type="component" value="Unassembled WGS sequence"/>
</dbReference>
<dbReference type="RefSeq" id="XP_038728798.1">
    <property type="nucleotide sequence ID" value="XM_038880431.1"/>
</dbReference>
<proteinExistence type="predicted"/>
<evidence type="ECO:0000313" key="3">
    <source>
        <dbReference type="Proteomes" id="UP000710849"/>
    </source>
</evidence>